<evidence type="ECO:0000259" key="3">
    <source>
        <dbReference type="PROSITE" id="PS50110"/>
    </source>
</evidence>
<dbReference type="InterPro" id="IPR016032">
    <property type="entry name" value="Sig_transdc_resp-reg_C-effctor"/>
</dbReference>
<dbReference type="AlphaFoldDB" id="A0A6J7DPY6"/>
<dbReference type="SMART" id="SM00421">
    <property type="entry name" value="HTH_LUXR"/>
    <property type="match status" value="1"/>
</dbReference>
<evidence type="ECO:0000256" key="1">
    <source>
        <dbReference type="ARBA" id="ARBA00022553"/>
    </source>
</evidence>
<accession>A0A6J7DPY6</accession>
<dbReference type="PRINTS" id="PR00038">
    <property type="entry name" value="HTHLUXR"/>
</dbReference>
<dbReference type="GO" id="GO:0006355">
    <property type="term" value="P:regulation of DNA-templated transcription"/>
    <property type="evidence" value="ECO:0007669"/>
    <property type="project" value="InterPro"/>
</dbReference>
<dbReference type="InterPro" id="IPR011006">
    <property type="entry name" value="CheY-like_superfamily"/>
</dbReference>
<dbReference type="GO" id="GO:0003677">
    <property type="term" value="F:DNA binding"/>
    <property type="evidence" value="ECO:0007669"/>
    <property type="project" value="UniProtKB-KW"/>
</dbReference>
<dbReference type="Gene3D" id="3.40.50.2300">
    <property type="match status" value="1"/>
</dbReference>
<dbReference type="SUPFAM" id="SSF46894">
    <property type="entry name" value="C-terminal effector domain of the bipartite response regulators"/>
    <property type="match status" value="1"/>
</dbReference>
<dbReference type="SMART" id="SM00448">
    <property type="entry name" value="REC"/>
    <property type="match status" value="1"/>
</dbReference>
<dbReference type="InterPro" id="IPR001789">
    <property type="entry name" value="Sig_transdc_resp-reg_receiver"/>
</dbReference>
<dbReference type="PANTHER" id="PTHR43214">
    <property type="entry name" value="TWO-COMPONENT RESPONSE REGULATOR"/>
    <property type="match status" value="1"/>
</dbReference>
<dbReference type="CDD" id="cd17535">
    <property type="entry name" value="REC_NarL-like"/>
    <property type="match status" value="1"/>
</dbReference>
<evidence type="ECO:0000313" key="4">
    <source>
        <dbReference type="EMBL" id="CAB4870359.1"/>
    </source>
</evidence>
<dbReference type="InterPro" id="IPR036388">
    <property type="entry name" value="WH-like_DNA-bd_sf"/>
</dbReference>
<dbReference type="SUPFAM" id="SSF52172">
    <property type="entry name" value="CheY-like"/>
    <property type="match status" value="1"/>
</dbReference>
<organism evidence="4">
    <name type="scientific">freshwater metagenome</name>
    <dbReference type="NCBI Taxonomy" id="449393"/>
    <lineage>
        <taxon>unclassified sequences</taxon>
        <taxon>metagenomes</taxon>
        <taxon>ecological metagenomes</taxon>
    </lineage>
</organism>
<dbReference type="PROSITE" id="PS50110">
    <property type="entry name" value="RESPONSE_REGULATORY"/>
    <property type="match status" value="1"/>
</dbReference>
<dbReference type="GO" id="GO:0000160">
    <property type="term" value="P:phosphorelay signal transduction system"/>
    <property type="evidence" value="ECO:0007669"/>
    <property type="project" value="InterPro"/>
</dbReference>
<sequence>MAIIDDHELVREGLAALLIGHPTVASVDYVGASVVDAASVRPDVALLDVDLGPGSGSVTHGVVTLQDAGAHVLLVSAFEDAPAVRSALQVGALGFIPKRVSFEVLIEAIATVGRGELYLSMDLASILASAGESPNLSPRELHALRLYASGLKLSAVARRMDISPHTAKEYLDRVRGKYANVGRTVRTRTELYAQARSDGLLDPASAD</sequence>
<dbReference type="InterPro" id="IPR039420">
    <property type="entry name" value="WalR-like"/>
</dbReference>
<keyword evidence="1" id="KW-0597">Phosphoprotein</keyword>
<evidence type="ECO:0000256" key="2">
    <source>
        <dbReference type="ARBA" id="ARBA00023125"/>
    </source>
</evidence>
<protein>
    <submittedName>
        <fullName evidence="4">Unannotated protein</fullName>
    </submittedName>
</protein>
<reference evidence="4" key="1">
    <citation type="submission" date="2020-05" db="EMBL/GenBank/DDBJ databases">
        <authorList>
            <person name="Chiriac C."/>
            <person name="Salcher M."/>
            <person name="Ghai R."/>
            <person name="Kavagutti S V."/>
        </authorList>
    </citation>
    <scope>NUCLEOTIDE SEQUENCE</scope>
</reference>
<dbReference type="InterPro" id="IPR058245">
    <property type="entry name" value="NreC/VraR/RcsB-like_REC"/>
</dbReference>
<proteinExistence type="predicted"/>
<dbReference type="EMBL" id="CAFBLS010000061">
    <property type="protein sequence ID" value="CAB4870359.1"/>
    <property type="molecule type" value="Genomic_DNA"/>
</dbReference>
<gene>
    <name evidence="4" type="ORF">UFOPK3402_00653</name>
</gene>
<name>A0A6J7DPY6_9ZZZZ</name>
<dbReference type="InterPro" id="IPR000792">
    <property type="entry name" value="Tscrpt_reg_LuxR_C"/>
</dbReference>
<dbReference type="Pfam" id="PF00072">
    <property type="entry name" value="Response_reg"/>
    <property type="match status" value="1"/>
</dbReference>
<dbReference type="Gene3D" id="1.10.10.10">
    <property type="entry name" value="Winged helix-like DNA-binding domain superfamily/Winged helix DNA-binding domain"/>
    <property type="match status" value="1"/>
</dbReference>
<dbReference type="Pfam" id="PF00196">
    <property type="entry name" value="GerE"/>
    <property type="match status" value="1"/>
</dbReference>
<keyword evidence="2" id="KW-0238">DNA-binding</keyword>
<feature type="domain" description="Response regulatory" evidence="3">
    <location>
        <begin position="1"/>
        <end position="113"/>
    </location>
</feature>
<dbReference type="PANTHER" id="PTHR43214:SF38">
    <property type="entry name" value="NITRATE_NITRITE RESPONSE REGULATOR PROTEIN NARL"/>
    <property type="match status" value="1"/>
</dbReference>